<gene>
    <name evidence="2" type="ORF">F2P47_09995</name>
</gene>
<reference evidence="2 3" key="1">
    <citation type="submission" date="2019-09" db="EMBL/GenBank/DDBJ databases">
        <title>Parvibaculum sedimenti sp. nov., isolated from sediment.</title>
        <authorList>
            <person name="Wang Y."/>
        </authorList>
    </citation>
    <scope>NUCLEOTIDE SEQUENCE [LARGE SCALE GENOMIC DNA]</scope>
    <source>
        <strain evidence="2 3">HXT-9</strain>
    </source>
</reference>
<dbReference type="EMBL" id="WESC01000008">
    <property type="protein sequence ID" value="KAB7739837.1"/>
    <property type="molecule type" value="Genomic_DNA"/>
</dbReference>
<evidence type="ECO:0000256" key="1">
    <source>
        <dbReference type="SAM" id="MobiDB-lite"/>
    </source>
</evidence>
<protein>
    <submittedName>
        <fullName evidence="2">Uncharacterized protein</fullName>
    </submittedName>
</protein>
<feature type="region of interest" description="Disordered" evidence="1">
    <location>
        <begin position="90"/>
        <end position="109"/>
    </location>
</feature>
<dbReference type="AlphaFoldDB" id="A0A6N6VHM5"/>
<name>A0A6N6VHM5_9HYPH</name>
<dbReference type="Proteomes" id="UP000468901">
    <property type="component" value="Unassembled WGS sequence"/>
</dbReference>
<sequence>MNKRTIWISYDLGVRGDYESLYAWLDSHDAKECGDSVAVLAYEYQGSLVKMLKEELGRTITTDKRTRLYVIYREPSTKKMKGNFIFGGRRTPPWTGYSSRDSETVDDEI</sequence>
<evidence type="ECO:0000313" key="2">
    <source>
        <dbReference type="EMBL" id="KAB7739837.1"/>
    </source>
</evidence>
<dbReference type="RefSeq" id="WP_152216218.1">
    <property type="nucleotide sequence ID" value="NZ_WESC01000008.1"/>
</dbReference>
<proteinExistence type="predicted"/>
<comment type="caution">
    <text evidence="2">The sequence shown here is derived from an EMBL/GenBank/DDBJ whole genome shotgun (WGS) entry which is preliminary data.</text>
</comment>
<accession>A0A6N6VHM5</accession>
<evidence type="ECO:0000313" key="3">
    <source>
        <dbReference type="Proteomes" id="UP000468901"/>
    </source>
</evidence>
<organism evidence="2 3">
    <name type="scientific">Parvibaculum sedimenti</name>
    <dbReference type="NCBI Taxonomy" id="2608632"/>
    <lineage>
        <taxon>Bacteria</taxon>
        <taxon>Pseudomonadati</taxon>
        <taxon>Pseudomonadota</taxon>
        <taxon>Alphaproteobacteria</taxon>
        <taxon>Hyphomicrobiales</taxon>
        <taxon>Parvibaculaceae</taxon>
        <taxon>Parvibaculum</taxon>
    </lineage>
</organism>
<keyword evidence="3" id="KW-1185">Reference proteome</keyword>